<keyword evidence="3" id="KW-1185">Reference proteome</keyword>
<evidence type="ECO:0000313" key="2">
    <source>
        <dbReference type="EMBL" id="AGF71502.1"/>
    </source>
</evidence>
<dbReference type="STRING" id="1121362.A605_02440"/>
<dbReference type="eggNOG" id="COG1302">
    <property type="taxonomic scope" value="Bacteria"/>
</dbReference>
<name>M1NPU4_9CORY</name>
<dbReference type="AlphaFoldDB" id="M1NPU4"/>
<dbReference type="HOGENOM" id="CLU_1406672_0_0_11"/>
<dbReference type="PATRIC" id="fig|1121362.3.peg.489"/>
<dbReference type="InterPro" id="IPR005531">
    <property type="entry name" value="Asp23"/>
</dbReference>
<comment type="similarity">
    <text evidence="1">Belongs to the asp23 family.</text>
</comment>
<reference evidence="2 3" key="1">
    <citation type="journal article" date="2012" name="Stand. Genomic Sci.">
        <title>Genome sequence of the halotolerant bacterium Corynebacterium halotolerans type strain YIM 70093(T) (= DSM 44683(T)).</title>
        <authorList>
            <person name="Ruckert C."/>
            <person name="Albersmeier A."/>
            <person name="Al-Dilaimi A."/>
            <person name="Niehaus K."/>
            <person name="Szczepanowski R."/>
            <person name="Kalinowski J."/>
        </authorList>
    </citation>
    <scope>NUCLEOTIDE SEQUENCE [LARGE SCALE GENOMIC DNA]</scope>
    <source>
        <strain evidence="2">YIM 70093</strain>
    </source>
</reference>
<sequence length="197" mass="20496">MDSTTATGRVRISERALGRIVAAAAASVPGTTTLGRSLERIAGRIYPRYDVLIDDAAGTASVEAFIAVTWPSPVTGVAEAVRATVIDRVRGLTGLTVTHVNVVVGPVVAGEHSRRVTQAQIDARPRLPRLSPIGAPALRVQHPRTEPSAALTPVRAPAPAPLTPVVVPTPPSLKPVRVIPLHPASPSVRSGGGRDVR</sequence>
<dbReference type="RefSeq" id="WP_015399925.1">
    <property type="nucleotide sequence ID" value="NC_020302.1"/>
</dbReference>
<gene>
    <name evidence="2" type="ORF">A605_02440</name>
</gene>
<evidence type="ECO:0008006" key="4">
    <source>
        <dbReference type="Google" id="ProtNLM"/>
    </source>
</evidence>
<accession>M1NPU4</accession>
<dbReference type="Proteomes" id="UP000011723">
    <property type="component" value="Chromosome"/>
</dbReference>
<dbReference type="EMBL" id="CP003697">
    <property type="protein sequence ID" value="AGF71502.1"/>
    <property type="molecule type" value="Genomic_DNA"/>
</dbReference>
<evidence type="ECO:0000313" key="3">
    <source>
        <dbReference type="Proteomes" id="UP000011723"/>
    </source>
</evidence>
<proteinExistence type="inferred from homology"/>
<evidence type="ECO:0000256" key="1">
    <source>
        <dbReference type="ARBA" id="ARBA00005721"/>
    </source>
</evidence>
<protein>
    <recommendedName>
        <fullName evidence="4">Asp23/Gls24 family envelope stress response protein</fullName>
    </recommendedName>
</protein>
<dbReference type="Pfam" id="PF03780">
    <property type="entry name" value="Asp23"/>
    <property type="match status" value="1"/>
</dbReference>
<organism evidence="2 3">
    <name type="scientific">Corynebacterium halotolerans YIM 70093 = DSM 44683</name>
    <dbReference type="NCBI Taxonomy" id="1121362"/>
    <lineage>
        <taxon>Bacteria</taxon>
        <taxon>Bacillati</taxon>
        <taxon>Actinomycetota</taxon>
        <taxon>Actinomycetes</taxon>
        <taxon>Mycobacteriales</taxon>
        <taxon>Corynebacteriaceae</taxon>
        <taxon>Corynebacterium</taxon>
    </lineage>
</organism>
<dbReference type="KEGG" id="chn:A605_02440"/>
<dbReference type="OrthoDB" id="4410938at2"/>